<dbReference type="VEuPathDB" id="FungiDB:A1Q1_03174"/>
<accession>J6ETP5</accession>
<dbReference type="Proteomes" id="UP000002748">
    <property type="component" value="Unassembled WGS sequence"/>
</dbReference>
<gene>
    <name evidence="1" type="ORF">A1Q1_03174</name>
</gene>
<comment type="caution">
    <text evidence="1">The sequence shown here is derived from an EMBL/GenBank/DDBJ whole genome shotgun (WGS) entry which is preliminary data.</text>
</comment>
<dbReference type="AlphaFoldDB" id="J6ETP5"/>
<dbReference type="KEGG" id="tasa:A1Q1_03174"/>
<evidence type="ECO:0000313" key="2">
    <source>
        <dbReference type="Proteomes" id="UP000002748"/>
    </source>
</evidence>
<protein>
    <submittedName>
        <fullName evidence="1">Uncharacterized protein</fullName>
    </submittedName>
</protein>
<reference evidence="1 2" key="1">
    <citation type="journal article" date="2012" name="Eukaryot. Cell">
        <title>Draft genome sequence of CBS 2479, the standard type strain of Trichosporon asahii.</title>
        <authorList>
            <person name="Yang R.Y."/>
            <person name="Li H.T."/>
            <person name="Zhu H."/>
            <person name="Zhou G.P."/>
            <person name="Wang M."/>
            <person name="Wang L."/>
        </authorList>
    </citation>
    <scope>NUCLEOTIDE SEQUENCE [LARGE SCALE GENOMIC DNA]</scope>
    <source>
        <strain evidence="2">ATCC 90039 / CBS 2479 / JCM 2466 / KCTC 7840 / NCYC 2677 / UAMH 7654</strain>
    </source>
</reference>
<evidence type="ECO:0000313" key="1">
    <source>
        <dbReference type="EMBL" id="EJT47939.1"/>
    </source>
</evidence>
<dbReference type="EMBL" id="ALBS01000223">
    <property type="protein sequence ID" value="EJT47939.1"/>
    <property type="molecule type" value="Genomic_DNA"/>
</dbReference>
<dbReference type="GeneID" id="25986687"/>
<organism evidence="1 2">
    <name type="scientific">Trichosporon asahii var. asahii (strain ATCC 90039 / CBS 2479 / JCM 2466 / KCTC 7840 / NBRC 103889/ NCYC 2677 / UAMH 7654)</name>
    <name type="common">Yeast</name>
    <dbReference type="NCBI Taxonomy" id="1186058"/>
    <lineage>
        <taxon>Eukaryota</taxon>
        <taxon>Fungi</taxon>
        <taxon>Dikarya</taxon>
        <taxon>Basidiomycota</taxon>
        <taxon>Agaricomycotina</taxon>
        <taxon>Tremellomycetes</taxon>
        <taxon>Trichosporonales</taxon>
        <taxon>Trichosporonaceae</taxon>
        <taxon>Trichosporon</taxon>
    </lineage>
</organism>
<dbReference type="RefSeq" id="XP_014179102.1">
    <property type="nucleotide sequence ID" value="XM_014323627.1"/>
</dbReference>
<proteinExistence type="predicted"/>
<dbReference type="HOGENOM" id="CLU_1611977_0_0_1"/>
<name>J6ETP5_TRIAS</name>
<sequence length="165" mass="17544">MGVVLLEPRLVLGDATGQVLDAASGSNPITRGSAAQFPVVEIARQPGCHLAQRTWGIFLWDVSGRKAFGNELLHDLELITVPVHALKAGERAEDVQPVREEVPNDAVLDVVAGVEVLDAQDPAPSEGKVWATKRRSAIAAEVALVLGLHQPNGHVMLTALDEEPS</sequence>